<dbReference type="EMBL" id="JAJNCO010000032">
    <property type="protein sequence ID" value="MCD2114864.1"/>
    <property type="molecule type" value="Genomic_DNA"/>
</dbReference>
<evidence type="ECO:0000313" key="6">
    <source>
        <dbReference type="EMBL" id="MCD2114864.1"/>
    </source>
</evidence>
<reference evidence="6" key="1">
    <citation type="submission" date="2021-11" db="EMBL/GenBank/DDBJ databases">
        <title>Development of a sustainable strategy for remediation of hydrocarbon-contaminated territories based on the waste exchange concept.</title>
        <authorList>
            <person name="Elkin A."/>
        </authorList>
    </citation>
    <scope>NUCLEOTIDE SEQUENCE</scope>
    <source>
        <strain evidence="6">IEGM 757</strain>
    </source>
</reference>
<evidence type="ECO:0000259" key="5">
    <source>
        <dbReference type="Pfam" id="PF09084"/>
    </source>
</evidence>
<keyword evidence="3 4" id="KW-0732">Signal</keyword>
<evidence type="ECO:0000313" key="7">
    <source>
        <dbReference type="Proteomes" id="UP001198630"/>
    </source>
</evidence>
<dbReference type="Proteomes" id="UP001198630">
    <property type="component" value="Unassembled WGS sequence"/>
</dbReference>
<feature type="signal peptide" evidence="4">
    <location>
        <begin position="1"/>
        <end position="31"/>
    </location>
</feature>
<comment type="caution">
    <text evidence="6">The sequence shown here is derived from an EMBL/GenBank/DDBJ whole genome shotgun (WGS) entry which is preliminary data.</text>
</comment>
<dbReference type="RefSeq" id="WP_230792810.1">
    <property type="nucleotide sequence ID" value="NZ_JAJNCO010000032.1"/>
</dbReference>
<sequence length="328" mass="34746">MPSLTRTRRRRTFAAVIIAVAATLAAACAGAADGVEKSAAGDEIVKIGMLPIAGAAPLKVVQTQDFISDQGLIGQEVNLRTPADTVPNLLNGTTNVGALNVGSLAQALAERVDLRILSTLYYANDDMSIFSMKNSGITQPKELEGKKIGLIQLENTNHAALVAWLQERGVDTSTIKFVLVPVTDMPAALRSGQVDAGQVLYPLAQTMIDDLTPVVPNLLEAFGHQPVQGYVIASGKFVDQNPDTVARIQTALEQANEFLTSDPAASIAAIHAVTDVPDNLLRDSKLPAFGNDLKLASSQAQIDLMIEQGFLEKSVDLSSAVFTKGTSR</sequence>
<dbReference type="Gene3D" id="3.40.190.10">
    <property type="entry name" value="Periplasmic binding protein-like II"/>
    <property type="match status" value="2"/>
</dbReference>
<dbReference type="PANTHER" id="PTHR30024">
    <property type="entry name" value="ALIPHATIC SULFONATES-BINDING PROTEIN-RELATED"/>
    <property type="match status" value="1"/>
</dbReference>
<evidence type="ECO:0000256" key="2">
    <source>
        <dbReference type="ARBA" id="ARBA00010742"/>
    </source>
</evidence>
<dbReference type="PANTHER" id="PTHR30024:SF47">
    <property type="entry name" value="TAURINE-BINDING PERIPLASMIC PROTEIN"/>
    <property type="match status" value="1"/>
</dbReference>
<accession>A0AAW4XPZ8</accession>
<evidence type="ECO:0000256" key="3">
    <source>
        <dbReference type="ARBA" id="ARBA00022729"/>
    </source>
</evidence>
<dbReference type="PROSITE" id="PS51257">
    <property type="entry name" value="PROKAR_LIPOPROTEIN"/>
    <property type="match status" value="1"/>
</dbReference>
<protein>
    <submittedName>
        <fullName evidence="6">ABC transporter substrate-binding protein</fullName>
    </submittedName>
</protein>
<evidence type="ECO:0000256" key="4">
    <source>
        <dbReference type="SAM" id="SignalP"/>
    </source>
</evidence>
<comment type="subcellular location">
    <subcellularLocation>
        <location evidence="1">Periplasm</location>
    </subcellularLocation>
</comment>
<dbReference type="InterPro" id="IPR015168">
    <property type="entry name" value="SsuA/THI5"/>
</dbReference>
<dbReference type="AlphaFoldDB" id="A0AAW4XPZ8"/>
<name>A0AAW4XPZ8_RHORH</name>
<gene>
    <name evidence="6" type="ORF">LQ384_27585</name>
</gene>
<dbReference type="SUPFAM" id="SSF53850">
    <property type="entry name" value="Periplasmic binding protein-like II"/>
    <property type="match status" value="1"/>
</dbReference>
<dbReference type="Pfam" id="PF09084">
    <property type="entry name" value="NMT1"/>
    <property type="match status" value="1"/>
</dbReference>
<proteinExistence type="inferred from homology"/>
<comment type="similarity">
    <text evidence="2">Belongs to the bacterial solute-binding protein SsuA/TauA family.</text>
</comment>
<evidence type="ECO:0000256" key="1">
    <source>
        <dbReference type="ARBA" id="ARBA00004418"/>
    </source>
</evidence>
<dbReference type="GO" id="GO:0042597">
    <property type="term" value="C:periplasmic space"/>
    <property type="evidence" value="ECO:0007669"/>
    <property type="project" value="UniProtKB-SubCell"/>
</dbReference>
<organism evidence="6 7">
    <name type="scientific">Rhodococcus rhodochrous</name>
    <dbReference type="NCBI Taxonomy" id="1829"/>
    <lineage>
        <taxon>Bacteria</taxon>
        <taxon>Bacillati</taxon>
        <taxon>Actinomycetota</taxon>
        <taxon>Actinomycetes</taxon>
        <taxon>Mycobacteriales</taxon>
        <taxon>Nocardiaceae</taxon>
        <taxon>Rhodococcus</taxon>
    </lineage>
</organism>
<feature type="chain" id="PRO_5043386174" evidence="4">
    <location>
        <begin position="32"/>
        <end position="328"/>
    </location>
</feature>
<feature type="domain" description="SsuA/THI5-like" evidence="5">
    <location>
        <begin position="57"/>
        <end position="265"/>
    </location>
</feature>